<dbReference type="PANTHER" id="PTHR10067:SF13">
    <property type="entry name" value="PHOSPHATIDYLSERINE DECARBOXYLASE"/>
    <property type="match status" value="1"/>
</dbReference>
<evidence type="ECO:0008006" key="5">
    <source>
        <dbReference type="Google" id="ProtNLM"/>
    </source>
</evidence>
<evidence type="ECO:0000313" key="3">
    <source>
        <dbReference type="EMBL" id="KAL0636746.1"/>
    </source>
</evidence>
<comment type="caution">
    <text evidence="3">The sequence shown here is derived from an EMBL/GenBank/DDBJ whole genome shotgun (WGS) entry which is preliminary data.</text>
</comment>
<organism evidence="3 4">
    <name type="scientific">Discina gigas</name>
    <dbReference type="NCBI Taxonomy" id="1032678"/>
    <lineage>
        <taxon>Eukaryota</taxon>
        <taxon>Fungi</taxon>
        <taxon>Dikarya</taxon>
        <taxon>Ascomycota</taxon>
        <taxon>Pezizomycotina</taxon>
        <taxon>Pezizomycetes</taxon>
        <taxon>Pezizales</taxon>
        <taxon>Discinaceae</taxon>
        <taxon>Discina</taxon>
    </lineage>
</organism>
<dbReference type="PANTHER" id="PTHR10067">
    <property type="entry name" value="PHOSPHATIDYLSERINE DECARBOXYLASE"/>
    <property type="match status" value="1"/>
</dbReference>
<dbReference type="InterPro" id="IPR003817">
    <property type="entry name" value="PS_Dcarbxylase"/>
</dbReference>
<protein>
    <recommendedName>
        <fullName evidence="5">Phosphatidylserine decarboxylase</fullName>
    </recommendedName>
</protein>
<keyword evidence="2" id="KW-0456">Lyase</keyword>
<sequence>MSSYKKNEWEKVVRDLDSLIKENDWSENFSQAIHDAKSANVPDLDRINSLEDYMNAINEFLFWKPTENERGDVVYNKICLFYWILNQKTLSSLQSETLPKAVGKPLTVLSAWMVEYAKALGTFYDTTESINKETIDTFYHSPPYHMEIYERPPNDWQTFNEFFARHVKPGERDPDHPQDNRYIVSAADSVFDGWWDVNSDSEVIFVKGIPWNISSLLEGSKFADAFRGGKFMHAFLNTTDYHRQQAPVGGKILEAKVISGAVYLEVVPTTDNTPQSLPVGGGPLPERRNKFAMRRRLEAGKTDANIIRREYQHIPLSRGDESMTPVKGVEAPDNPGYQFLQARGCIVIESDIGLVAVLPIGMAQVSSVRLSVAEGDTVNKGKEISYFQFGGSDIVLVFEPGSQVDLTAKKGVHYNTGKTIGTAKIPTRD</sequence>
<evidence type="ECO:0000256" key="2">
    <source>
        <dbReference type="ARBA" id="ARBA00023239"/>
    </source>
</evidence>
<evidence type="ECO:0000256" key="1">
    <source>
        <dbReference type="ARBA" id="ARBA00022793"/>
    </source>
</evidence>
<keyword evidence="1" id="KW-0210">Decarboxylase</keyword>
<keyword evidence="4" id="KW-1185">Reference proteome</keyword>
<dbReference type="Pfam" id="PF02666">
    <property type="entry name" value="PS_Dcarbxylase"/>
    <property type="match status" value="2"/>
</dbReference>
<gene>
    <name evidence="3" type="ORF">Q9L58_004228</name>
</gene>
<dbReference type="EMBL" id="JBBBZM010000044">
    <property type="protein sequence ID" value="KAL0636746.1"/>
    <property type="molecule type" value="Genomic_DNA"/>
</dbReference>
<name>A0ABR3GMD1_9PEZI</name>
<reference evidence="3 4" key="1">
    <citation type="submission" date="2024-02" db="EMBL/GenBank/DDBJ databases">
        <title>Discinaceae phylogenomics.</title>
        <authorList>
            <person name="Dirks A.C."/>
            <person name="James T.Y."/>
        </authorList>
    </citation>
    <scope>NUCLEOTIDE SEQUENCE [LARGE SCALE GENOMIC DNA]</scope>
    <source>
        <strain evidence="3 4">ACD0624</strain>
    </source>
</reference>
<proteinExistence type="predicted"/>
<evidence type="ECO:0000313" key="4">
    <source>
        <dbReference type="Proteomes" id="UP001447188"/>
    </source>
</evidence>
<dbReference type="Proteomes" id="UP001447188">
    <property type="component" value="Unassembled WGS sequence"/>
</dbReference>
<accession>A0ABR3GMD1</accession>